<proteinExistence type="predicted"/>
<dbReference type="SUPFAM" id="SSF63520">
    <property type="entry name" value="PTS-regulatory domain, PRD"/>
    <property type="match status" value="2"/>
</dbReference>
<dbReference type="Pfam" id="PF00874">
    <property type="entry name" value="PRD"/>
    <property type="match status" value="2"/>
</dbReference>
<dbReference type="InterPro" id="IPR036390">
    <property type="entry name" value="WH_DNA-bd_sf"/>
</dbReference>
<reference evidence="8 9" key="1">
    <citation type="submission" date="2020-01" db="EMBL/GenBank/DDBJ databases">
        <title>Genome analysis of Anaerocolumna sp. CBA3638.</title>
        <authorList>
            <person name="Kim J."/>
            <person name="Roh S.W."/>
        </authorList>
    </citation>
    <scope>NUCLEOTIDE SEQUENCE [LARGE SCALE GENOMIC DNA]</scope>
    <source>
        <strain evidence="8 9">CBA3638</strain>
    </source>
</reference>
<dbReference type="InterPro" id="IPR050661">
    <property type="entry name" value="BglG_antiterminators"/>
</dbReference>
<dbReference type="GO" id="GO:0006355">
    <property type="term" value="P:regulation of DNA-templated transcription"/>
    <property type="evidence" value="ECO:0007669"/>
    <property type="project" value="InterPro"/>
</dbReference>
<dbReference type="PROSITE" id="PS51094">
    <property type="entry name" value="PTS_EIIA_TYPE_2"/>
    <property type="match status" value="1"/>
</dbReference>
<evidence type="ECO:0000256" key="3">
    <source>
        <dbReference type="ARBA" id="ARBA00023015"/>
    </source>
</evidence>
<keyword evidence="2" id="KW-0677">Repeat</keyword>
<dbReference type="PANTHER" id="PTHR30185">
    <property type="entry name" value="CRYPTIC BETA-GLUCOSIDE BGL OPERON ANTITERMINATOR"/>
    <property type="match status" value="1"/>
</dbReference>
<dbReference type="RefSeq" id="WP_161836091.1">
    <property type="nucleotide sequence ID" value="NZ_CP048000.1"/>
</dbReference>
<dbReference type="SUPFAM" id="SSF55804">
    <property type="entry name" value="Phoshotransferase/anion transport protein"/>
    <property type="match status" value="1"/>
</dbReference>
<dbReference type="PROSITE" id="PS51372">
    <property type="entry name" value="PRD_2"/>
    <property type="match status" value="2"/>
</dbReference>
<dbReference type="Pfam" id="PF00359">
    <property type="entry name" value="PTS_EIIA_2"/>
    <property type="match status" value="1"/>
</dbReference>
<dbReference type="InterPro" id="IPR002178">
    <property type="entry name" value="PTS_EIIA_type-2_dom"/>
</dbReference>
<evidence type="ECO:0000256" key="4">
    <source>
        <dbReference type="ARBA" id="ARBA00023163"/>
    </source>
</evidence>
<dbReference type="InterPro" id="IPR036095">
    <property type="entry name" value="PTS_EIIB-like_sf"/>
</dbReference>
<feature type="domain" description="PRD" evidence="7">
    <location>
        <begin position="199"/>
        <end position="307"/>
    </location>
</feature>
<evidence type="ECO:0000259" key="5">
    <source>
        <dbReference type="PROSITE" id="PS51094"/>
    </source>
</evidence>
<evidence type="ECO:0000259" key="7">
    <source>
        <dbReference type="PROSITE" id="PS51372"/>
    </source>
</evidence>
<dbReference type="InterPro" id="IPR036388">
    <property type="entry name" value="WH-like_DNA-bd_sf"/>
</dbReference>
<name>A0A6P1TH99_9FIRM</name>
<evidence type="ECO:0000256" key="1">
    <source>
        <dbReference type="ARBA" id="ARBA00022679"/>
    </source>
</evidence>
<gene>
    <name evidence="8" type="ORF">Ana3638_00555</name>
</gene>
<feature type="domain" description="PTS EIIB type-2" evidence="6">
    <location>
        <begin position="429"/>
        <end position="518"/>
    </location>
</feature>
<dbReference type="InterPro" id="IPR011608">
    <property type="entry name" value="PRD"/>
</dbReference>
<accession>A0A6P1TH99</accession>
<dbReference type="SUPFAM" id="SSF52794">
    <property type="entry name" value="PTS system IIB component-like"/>
    <property type="match status" value="1"/>
</dbReference>
<dbReference type="SUPFAM" id="SSF46785">
    <property type="entry name" value="Winged helix' DNA-binding domain"/>
    <property type="match status" value="1"/>
</dbReference>
<dbReference type="InterPro" id="IPR036634">
    <property type="entry name" value="PRD_sf"/>
</dbReference>
<protein>
    <submittedName>
        <fullName evidence="8">PRD domain-containing protein</fullName>
    </submittedName>
</protein>
<dbReference type="KEGG" id="anr:Ana3638_00555"/>
<dbReference type="Pfam" id="PF08279">
    <property type="entry name" value="HTH_11"/>
    <property type="match status" value="1"/>
</dbReference>
<evidence type="ECO:0000259" key="6">
    <source>
        <dbReference type="PROSITE" id="PS51099"/>
    </source>
</evidence>
<dbReference type="Gene3D" id="1.10.10.10">
    <property type="entry name" value="Winged helix-like DNA-binding domain superfamily/Winged helix DNA-binding domain"/>
    <property type="match status" value="1"/>
</dbReference>
<dbReference type="InterPro" id="IPR013196">
    <property type="entry name" value="HTH_11"/>
</dbReference>
<dbReference type="PANTHER" id="PTHR30185:SF18">
    <property type="entry name" value="TRANSCRIPTIONAL REGULATOR MTLR"/>
    <property type="match status" value="1"/>
</dbReference>
<feature type="domain" description="PTS EIIA type-2" evidence="5">
    <location>
        <begin position="541"/>
        <end position="686"/>
    </location>
</feature>
<evidence type="ECO:0000256" key="2">
    <source>
        <dbReference type="ARBA" id="ARBA00022737"/>
    </source>
</evidence>
<dbReference type="GO" id="GO:0008982">
    <property type="term" value="F:protein-N(PI)-phosphohistidine-sugar phosphotransferase activity"/>
    <property type="evidence" value="ECO:0007669"/>
    <property type="project" value="InterPro"/>
</dbReference>
<evidence type="ECO:0000313" key="9">
    <source>
        <dbReference type="Proteomes" id="UP000464314"/>
    </source>
</evidence>
<dbReference type="AlphaFoldDB" id="A0A6P1TH99"/>
<dbReference type="Gene3D" id="3.40.930.10">
    <property type="entry name" value="Mannitol-specific EII, Chain A"/>
    <property type="match status" value="1"/>
</dbReference>
<keyword evidence="4" id="KW-0804">Transcription</keyword>
<organism evidence="8 9">
    <name type="scientific">Anaerocolumna sedimenticola</name>
    <dbReference type="NCBI Taxonomy" id="2696063"/>
    <lineage>
        <taxon>Bacteria</taxon>
        <taxon>Bacillati</taxon>
        <taxon>Bacillota</taxon>
        <taxon>Clostridia</taxon>
        <taxon>Lachnospirales</taxon>
        <taxon>Lachnospiraceae</taxon>
        <taxon>Anaerocolumna</taxon>
    </lineage>
</organism>
<keyword evidence="9" id="KW-1185">Reference proteome</keyword>
<dbReference type="InterPro" id="IPR013011">
    <property type="entry name" value="PTS_EIIB_2"/>
</dbReference>
<feature type="domain" description="PRD" evidence="7">
    <location>
        <begin position="315"/>
        <end position="422"/>
    </location>
</feature>
<dbReference type="PROSITE" id="PS51099">
    <property type="entry name" value="PTS_EIIB_TYPE_2"/>
    <property type="match status" value="1"/>
</dbReference>
<dbReference type="EMBL" id="CP048000">
    <property type="protein sequence ID" value="QHQ59472.1"/>
    <property type="molecule type" value="Genomic_DNA"/>
</dbReference>
<dbReference type="GO" id="GO:0009401">
    <property type="term" value="P:phosphoenolpyruvate-dependent sugar phosphotransferase system"/>
    <property type="evidence" value="ECO:0007669"/>
    <property type="project" value="InterPro"/>
</dbReference>
<dbReference type="Proteomes" id="UP000464314">
    <property type="component" value="Chromosome"/>
</dbReference>
<dbReference type="Gene3D" id="3.40.50.2300">
    <property type="match status" value="1"/>
</dbReference>
<dbReference type="CDD" id="cd05568">
    <property type="entry name" value="PTS_IIB_bgl_like"/>
    <property type="match status" value="1"/>
</dbReference>
<dbReference type="Gene3D" id="1.10.1790.10">
    <property type="entry name" value="PRD domain"/>
    <property type="match status" value="2"/>
</dbReference>
<dbReference type="InterPro" id="IPR016152">
    <property type="entry name" value="PTrfase/Anion_transptr"/>
</dbReference>
<sequence length="698" mass="80934">MNFSPRLRQILLLLLQEDQVVSVKKLADEIKVSKRTVQRELEYIGSSLKKYHVSLQTKTGTGIWLEGEESDKKNLLNLLKEEDVLDSGDKEERRKRLILEILKDRSPKKLYYYGNIFGVSEATISNDMEAIETWFHQFDLKIIRKQGYGVALEGSEKNYRLAVRKFIDENMDSKVMKNLSDGNERSILDLIRDKEGKNIYNLINNDVLKQVITCFNSIRDKRLLRLTENSYIGLILHVTIAVNRILQKEIIEPNKELEEKLSKDEDYDLALHIANSLEEEFQIEIPDIEIAYMLLHIKGSKLQYIDDGLEIENLNEREEILNFINDMIDVYDENMAYELKQDEEFIFGLLAHLQPTFIRLKNHMTISNPLLQEIKDTYPDIFKKCLKVGSLITNRYGYKVPEEEIGFLAMHFGAAGVRLENQKESKRKVDIGIVCASGIGISRLMHTKLKRHLKDRAEIVTYGKEDLTAPVINKLDFLISSIRLDEINADIVRVSPLLIDSDLEQIEAKVRLYAKTPKTVTADRDFSKQLELVNFTATQIKSILKDFSLFKVSSFITFEELLVAVTEKLSPYNDKRLLIQEDIRRREKIASQIIPEYDFALLHTRTKGVVKPSFSVCVTKELTKFEDPFFQNIHAVIIMLIPDDEHTGENSSIMGYLSSKLIEDSEFLKFIFLGDKEKILNYITKELKNYFNQYLDQV</sequence>
<keyword evidence="3" id="KW-0805">Transcription regulation</keyword>
<evidence type="ECO:0000313" key="8">
    <source>
        <dbReference type="EMBL" id="QHQ59472.1"/>
    </source>
</evidence>
<keyword evidence="1" id="KW-0808">Transferase</keyword>